<dbReference type="SUPFAM" id="SSF46565">
    <property type="entry name" value="Chaperone J-domain"/>
    <property type="match status" value="1"/>
</dbReference>
<dbReference type="NCBIfam" id="NF008035">
    <property type="entry name" value="PRK10767.1"/>
    <property type="match status" value="1"/>
</dbReference>
<dbReference type="GO" id="GO:0009408">
    <property type="term" value="P:response to heat"/>
    <property type="evidence" value="ECO:0007669"/>
    <property type="project" value="InterPro"/>
</dbReference>
<feature type="binding site" evidence="9">
    <location>
        <position position="185"/>
    </location>
    <ligand>
        <name>Zn(2+)</name>
        <dbReference type="ChEBI" id="CHEBI:29105"/>
        <label>2</label>
    </ligand>
</feature>
<dbReference type="HAMAP" id="MF_01152">
    <property type="entry name" value="DnaJ"/>
    <property type="match status" value="1"/>
</dbReference>
<sequence>MIEFSLRISDQLSFINHQLYYIMSKRDYYEVLEVSKSASTDEIKKAYRKMAIKYHPDKNPGDKEAEEKFKEAAEAYEVLSDDNKKARYDQYGHAGVGGAGGFGGGGFGGGMNMEDIFSQFGDIFGGGGFGGFGGGGGGRQQVKGSNLRIRIKLNLEEMVNGTQKTLKVKKMKMAEGATSKTCPTCNGAGVQMKVMNTMFGQMQTQTTCGTCQGIGKVADKIPAGANAQGLIKDEEEITINIPAGARDGIQLNVRGKGNDAPFGGIPGDLLVIVEEEVDNTIKREGDNLHQELYVSFAEAALGTKKEIPTVGGKVKITVDPGTQSGKILRLAGKGLPSIDSYGKGDMFIHINVWTPQRLTKDQKDFFEKQMSSGEMVAEPSGKEKTFFDKVKDLFN</sequence>
<evidence type="ECO:0000313" key="14">
    <source>
        <dbReference type="Proteomes" id="UP000255231"/>
    </source>
</evidence>
<feature type="domain" description="J" evidence="10">
    <location>
        <begin position="27"/>
        <end position="92"/>
    </location>
</feature>
<dbReference type="PANTHER" id="PTHR43096:SF48">
    <property type="entry name" value="CHAPERONE PROTEIN DNAJ"/>
    <property type="match status" value="1"/>
</dbReference>
<dbReference type="InterPro" id="IPR008971">
    <property type="entry name" value="HSP40/DnaJ_pept-bd"/>
</dbReference>
<dbReference type="PRINTS" id="PR00625">
    <property type="entry name" value="JDOMAIN"/>
</dbReference>
<dbReference type="EMBL" id="FTMF01000010">
    <property type="protein sequence ID" value="SIQ97124.1"/>
    <property type="molecule type" value="Genomic_DNA"/>
</dbReference>
<comment type="function">
    <text evidence="9">Participates actively in the response to hyperosmotic and heat shock by preventing the aggregation of stress-denatured proteins and by disaggregating proteins, also in an autonomous, DnaK-independent fashion. Unfolded proteins bind initially to DnaJ; upon interaction with the DnaJ-bound protein, DnaK hydrolyzes its bound ATP, resulting in the formation of a stable complex. GrpE releases ADP from DnaK; ATP binding to DnaK triggers the release of the substrate protein, thus completing the reaction cycle. Several rounds of ATP-dependent interactions between DnaJ, DnaK and GrpE are required for fully efficient folding. Also involved, together with DnaK and GrpE, in the DNA replication of plasmids through activation of initiation proteins.</text>
</comment>
<keyword evidence="8 9" id="KW-0143">Chaperone</keyword>
<evidence type="ECO:0000256" key="1">
    <source>
        <dbReference type="ARBA" id="ARBA00022490"/>
    </source>
</evidence>
<keyword evidence="5" id="KW-0863">Zinc-finger</keyword>
<dbReference type="InterPro" id="IPR002939">
    <property type="entry name" value="DnaJ_C"/>
</dbReference>
<dbReference type="FunFam" id="1.10.287.110:FF:000034">
    <property type="entry name" value="Chaperone protein DnaJ"/>
    <property type="match status" value="1"/>
</dbReference>
<comment type="subunit">
    <text evidence="9">Homodimer.</text>
</comment>
<dbReference type="InterPro" id="IPR001623">
    <property type="entry name" value="DnaJ_domain"/>
</dbReference>
<evidence type="ECO:0000256" key="2">
    <source>
        <dbReference type="ARBA" id="ARBA00022705"/>
    </source>
</evidence>
<dbReference type="EMBL" id="UFVS01000001">
    <property type="protein sequence ID" value="SUX44126.1"/>
    <property type="molecule type" value="Genomic_DNA"/>
</dbReference>
<dbReference type="CDD" id="cd10719">
    <property type="entry name" value="DnaJ_zf"/>
    <property type="match status" value="1"/>
</dbReference>
<dbReference type="GO" id="GO:0031072">
    <property type="term" value="F:heat shock protein binding"/>
    <property type="evidence" value="ECO:0007669"/>
    <property type="project" value="InterPro"/>
</dbReference>
<dbReference type="Proteomes" id="UP000185725">
    <property type="component" value="Unassembled WGS sequence"/>
</dbReference>
<dbReference type="InterPro" id="IPR001305">
    <property type="entry name" value="HSP_DnaJ_Cys-rich_dom"/>
</dbReference>
<dbReference type="FunFam" id="2.60.260.20:FF:000005">
    <property type="entry name" value="Chaperone protein dnaJ 1, mitochondrial"/>
    <property type="match status" value="1"/>
</dbReference>
<organism evidence="12 14">
    <name type="scientific">Chryseobacterium indoltheticum</name>
    <dbReference type="NCBI Taxonomy" id="254"/>
    <lineage>
        <taxon>Bacteria</taxon>
        <taxon>Pseudomonadati</taxon>
        <taxon>Bacteroidota</taxon>
        <taxon>Flavobacteriia</taxon>
        <taxon>Flavobacteriales</taxon>
        <taxon>Weeksellaceae</taxon>
        <taxon>Chryseobacterium group</taxon>
        <taxon>Chryseobacterium</taxon>
    </lineage>
</organism>
<evidence type="ECO:0000259" key="10">
    <source>
        <dbReference type="PROSITE" id="PS50076"/>
    </source>
</evidence>
<comment type="similarity">
    <text evidence="9">Belongs to the DnaJ family.</text>
</comment>
<evidence type="ECO:0000313" key="11">
    <source>
        <dbReference type="EMBL" id="SIQ97124.1"/>
    </source>
</evidence>
<keyword evidence="3 9" id="KW-0479">Metal-binding</keyword>
<feature type="binding site" evidence="9">
    <location>
        <position position="208"/>
    </location>
    <ligand>
        <name>Zn(2+)</name>
        <dbReference type="ChEBI" id="CHEBI:29105"/>
        <label>2</label>
    </ligand>
</feature>
<accession>A0A381FC30</accession>
<comment type="subcellular location">
    <subcellularLocation>
        <location evidence="9">Cytoplasm</location>
    </subcellularLocation>
</comment>
<dbReference type="Gene3D" id="1.10.287.110">
    <property type="entry name" value="DnaJ domain"/>
    <property type="match status" value="1"/>
</dbReference>
<feature type="binding site" evidence="9">
    <location>
        <position position="182"/>
    </location>
    <ligand>
        <name>Zn(2+)</name>
        <dbReference type="ChEBI" id="CHEBI:29105"/>
        <label>2</label>
    </ligand>
</feature>
<dbReference type="GO" id="GO:0042026">
    <property type="term" value="P:protein refolding"/>
    <property type="evidence" value="ECO:0007669"/>
    <property type="project" value="TreeGrafter"/>
</dbReference>
<comment type="cofactor">
    <cofactor evidence="9">
        <name>Zn(2+)</name>
        <dbReference type="ChEBI" id="CHEBI:29105"/>
    </cofactor>
    <text evidence="9">Binds 2 Zn(2+) ions per monomer.</text>
</comment>
<dbReference type="GO" id="GO:0005524">
    <property type="term" value="F:ATP binding"/>
    <property type="evidence" value="ECO:0007669"/>
    <property type="project" value="InterPro"/>
</dbReference>
<comment type="domain">
    <text evidence="9">The J domain is necessary and sufficient to stimulate DnaK ATPase activity. Zinc center 1 plays an important role in the autonomous, DnaK-independent chaperone activity of DnaJ. Zinc center 2 is essential for interaction with DnaK and for DnaJ activity.</text>
</comment>
<dbReference type="Pfam" id="PF00226">
    <property type="entry name" value="DnaJ"/>
    <property type="match status" value="1"/>
</dbReference>
<evidence type="ECO:0000256" key="5">
    <source>
        <dbReference type="ARBA" id="ARBA00022771"/>
    </source>
</evidence>
<evidence type="ECO:0000256" key="9">
    <source>
        <dbReference type="HAMAP-Rule" id="MF_01152"/>
    </source>
</evidence>
<dbReference type="GO" id="GO:0051082">
    <property type="term" value="F:unfolded protein binding"/>
    <property type="evidence" value="ECO:0007669"/>
    <property type="project" value="UniProtKB-UniRule"/>
</dbReference>
<protein>
    <recommendedName>
        <fullName evidence="9">Chaperone protein DnaJ</fullName>
    </recommendedName>
</protein>
<keyword evidence="7 9" id="KW-0346">Stress response</keyword>
<evidence type="ECO:0000313" key="13">
    <source>
        <dbReference type="Proteomes" id="UP000185725"/>
    </source>
</evidence>
<dbReference type="SUPFAM" id="SSF49493">
    <property type="entry name" value="HSP40/DnaJ peptide-binding domain"/>
    <property type="match status" value="2"/>
</dbReference>
<keyword evidence="6 9" id="KW-0862">Zinc</keyword>
<keyword evidence="2 9" id="KW-0235">DNA replication</keyword>
<keyword evidence="13" id="KW-1185">Reference proteome</keyword>
<proteinExistence type="inferred from homology"/>
<evidence type="ECO:0000256" key="8">
    <source>
        <dbReference type="ARBA" id="ARBA00023186"/>
    </source>
</evidence>
<evidence type="ECO:0000256" key="7">
    <source>
        <dbReference type="ARBA" id="ARBA00023016"/>
    </source>
</evidence>
<evidence type="ECO:0000256" key="6">
    <source>
        <dbReference type="ARBA" id="ARBA00022833"/>
    </source>
</evidence>
<dbReference type="CDD" id="cd06257">
    <property type="entry name" value="DnaJ"/>
    <property type="match status" value="1"/>
</dbReference>
<reference evidence="11 13" key="1">
    <citation type="submission" date="2017-01" db="EMBL/GenBank/DDBJ databases">
        <authorList>
            <person name="Varghese N."/>
            <person name="Submissions S."/>
        </authorList>
    </citation>
    <scope>NUCLEOTIDE SEQUENCE [LARGE SCALE GENOMIC DNA]</scope>
    <source>
        <strain evidence="11 13">ATCC 27950</strain>
    </source>
</reference>
<dbReference type="CDD" id="cd10747">
    <property type="entry name" value="DnaJ_C"/>
    <property type="match status" value="1"/>
</dbReference>
<gene>
    <name evidence="12" type="primary">dnaJ_3</name>
    <name evidence="9" type="synonym">dnaJ</name>
    <name evidence="12" type="ORF">NCTC13560_02372</name>
    <name evidence="11" type="ORF">SAMN05421682_110192</name>
</gene>
<dbReference type="PANTHER" id="PTHR43096">
    <property type="entry name" value="DNAJ HOMOLOG 1, MITOCHONDRIAL-RELATED"/>
    <property type="match status" value="1"/>
</dbReference>
<dbReference type="Gene3D" id="2.60.260.20">
    <property type="entry name" value="Urease metallochaperone UreE, N-terminal domain"/>
    <property type="match status" value="2"/>
</dbReference>
<dbReference type="GO" id="GO:0005737">
    <property type="term" value="C:cytoplasm"/>
    <property type="evidence" value="ECO:0007669"/>
    <property type="project" value="UniProtKB-SubCell"/>
</dbReference>
<dbReference type="PROSITE" id="PS50076">
    <property type="entry name" value="DNAJ_2"/>
    <property type="match status" value="1"/>
</dbReference>
<evidence type="ECO:0000313" key="12">
    <source>
        <dbReference type="EMBL" id="SUX44126.1"/>
    </source>
</evidence>
<feature type="binding site" evidence="9">
    <location>
        <position position="211"/>
    </location>
    <ligand>
        <name>Zn(2+)</name>
        <dbReference type="ChEBI" id="CHEBI:29105"/>
        <label>2</label>
    </ligand>
</feature>
<dbReference type="Pfam" id="PF01556">
    <property type="entry name" value="DnaJ_C"/>
    <property type="match status" value="1"/>
</dbReference>
<name>A0A381FC30_9FLAO</name>
<evidence type="ECO:0000256" key="3">
    <source>
        <dbReference type="ARBA" id="ARBA00022723"/>
    </source>
</evidence>
<dbReference type="InterPro" id="IPR036869">
    <property type="entry name" value="J_dom_sf"/>
</dbReference>
<dbReference type="InterPro" id="IPR018253">
    <property type="entry name" value="DnaJ_domain_CS"/>
</dbReference>
<dbReference type="PROSITE" id="PS00636">
    <property type="entry name" value="DNAJ_1"/>
    <property type="match status" value="1"/>
</dbReference>
<dbReference type="Gene3D" id="2.10.230.10">
    <property type="entry name" value="Heat shock protein DnaJ, cysteine-rich domain"/>
    <property type="match status" value="1"/>
</dbReference>
<comment type="caution">
    <text evidence="9">Lacks conserved residue(s) required for the propagation of feature annotation.</text>
</comment>
<dbReference type="AlphaFoldDB" id="A0A381FC30"/>
<dbReference type="Pfam" id="PF00684">
    <property type="entry name" value="DnaJ_CXXCXGXG"/>
    <property type="match status" value="1"/>
</dbReference>
<dbReference type="Proteomes" id="UP000255231">
    <property type="component" value="Unassembled WGS sequence"/>
</dbReference>
<dbReference type="GO" id="GO:0008270">
    <property type="term" value="F:zinc ion binding"/>
    <property type="evidence" value="ECO:0007669"/>
    <property type="project" value="UniProtKB-UniRule"/>
</dbReference>
<dbReference type="InterPro" id="IPR036410">
    <property type="entry name" value="HSP_DnaJ_Cys-rich_dom_sf"/>
</dbReference>
<evidence type="ECO:0000256" key="4">
    <source>
        <dbReference type="ARBA" id="ARBA00022737"/>
    </source>
</evidence>
<dbReference type="SUPFAM" id="SSF57938">
    <property type="entry name" value="DnaJ/Hsp40 cysteine-rich domain"/>
    <property type="match status" value="1"/>
</dbReference>
<keyword evidence="1 9" id="KW-0963">Cytoplasm</keyword>
<dbReference type="InterPro" id="IPR012724">
    <property type="entry name" value="DnaJ"/>
</dbReference>
<dbReference type="SMART" id="SM00271">
    <property type="entry name" value="DnaJ"/>
    <property type="match status" value="1"/>
</dbReference>
<dbReference type="GO" id="GO:0006260">
    <property type="term" value="P:DNA replication"/>
    <property type="evidence" value="ECO:0007669"/>
    <property type="project" value="UniProtKB-KW"/>
</dbReference>
<keyword evidence="4 9" id="KW-0677">Repeat</keyword>
<reference evidence="12 14" key="2">
    <citation type="submission" date="2018-06" db="EMBL/GenBank/DDBJ databases">
        <authorList>
            <consortium name="Pathogen Informatics"/>
            <person name="Doyle S."/>
        </authorList>
    </citation>
    <scope>NUCLEOTIDE SEQUENCE [LARGE SCALE GENOMIC DNA]</scope>
    <source>
        <strain evidence="12 14">NCTC13560</strain>
    </source>
</reference>